<name>A0A917HGU4_9SPHI</name>
<comment type="caution">
    <text evidence="2">The sequence shown here is derived from an EMBL/GenBank/DDBJ whole genome shotgun (WGS) entry which is preliminary data.</text>
</comment>
<evidence type="ECO:0008006" key="4">
    <source>
        <dbReference type="Google" id="ProtNLM"/>
    </source>
</evidence>
<dbReference type="RefSeq" id="WP_188504739.1">
    <property type="nucleotide sequence ID" value="NZ_BMER01000001.1"/>
</dbReference>
<evidence type="ECO:0000256" key="1">
    <source>
        <dbReference type="SAM" id="SignalP"/>
    </source>
</evidence>
<keyword evidence="3" id="KW-1185">Reference proteome</keyword>
<dbReference type="NCBIfam" id="TIGR03519">
    <property type="entry name" value="T9SS_PorP_fam"/>
    <property type="match status" value="1"/>
</dbReference>
<accession>A0A917HGU4</accession>
<dbReference type="Pfam" id="PF11751">
    <property type="entry name" value="PorP_SprF"/>
    <property type="match status" value="1"/>
</dbReference>
<gene>
    <name evidence="2" type="ORF">GCM10007415_09230</name>
</gene>
<reference evidence="2" key="1">
    <citation type="journal article" date="2014" name="Int. J. Syst. Evol. Microbiol.">
        <title>Complete genome sequence of Corynebacterium casei LMG S-19264T (=DSM 44701T), isolated from a smear-ripened cheese.</title>
        <authorList>
            <consortium name="US DOE Joint Genome Institute (JGI-PGF)"/>
            <person name="Walter F."/>
            <person name="Albersmeier A."/>
            <person name="Kalinowski J."/>
            <person name="Ruckert C."/>
        </authorList>
    </citation>
    <scope>NUCLEOTIDE SEQUENCE</scope>
    <source>
        <strain evidence="2">CGMCC 1.12195</strain>
    </source>
</reference>
<dbReference type="InterPro" id="IPR019861">
    <property type="entry name" value="PorP/SprF_Bacteroidetes"/>
</dbReference>
<protein>
    <recommendedName>
        <fullName evidence="4">Type IX secretion system membrane protein, PorP/SprF family</fullName>
    </recommendedName>
</protein>
<evidence type="ECO:0000313" key="3">
    <source>
        <dbReference type="Proteomes" id="UP000660862"/>
    </source>
</evidence>
<organism evidence="2 3">
    <name type="scientific">Parapedobacter pyrenivorans</name>
    <dbReference type="NCBI Taxonomy" id="1305674"/>
    <lineage>
        <taxon>Bacteria</taxon>
        <taxon>Pseudomonadati</taxon>
        <taxon>Bacteroidota</taxon>
        <taxon>Sphingobacteriia</taxon>
        <taxon>Sphingobacteriales</taxon>
        <taxon>Sphingobacteriaceae</taxon>
        <taxon>Parapedobacter</taxon>
    </lineage>
</organism>
<evidence type="ECO:0000313" key="2">
    <source>
        <dbReference type="EMBL" id="GGG79230.1"/>
    </source>
</evidence>
<feature type="signal peptide" evidence="1">
    <location>
        <begin position="1"/>
        <end position="20"/>
    </location>
</feature>
<reference evidence="2" key="2">
    <citation type="submission" date="2020-09" db="EMBL/GenBank/DDBJ databases">
        <authorList>
            <person name="Sun Q."/>
            <person name="Zhou Y."/>
        </authorList>
    </citation>
    <scope>NUCLEOTIDE SEQUENCE</scope>
    <source>
        <strain evidence="2">CGMCC 1.12195</strain>
    </source>
</reference>
<feature type="chain" id="PRO_5036903394" description="Type IX secretion system membrane protein, PorP/SprF family" evidence="1">
    <location>
        <begin position="21"/>
        <end position="297"/>
    </location>
</feature>
<dbReference type="AlphaFoldDB" id="A0A917HGU4"/>
<keyword evidence="1" id="KW-0732">Signal</keyword>
<dbReference type="Proteomes" id="UP000660862">
    <property type="component" value="Unassembled WGS sequence"/>
</dbReference>
<proteinExistence type="predicted"/>
<dbReference type="EMBL" id="BMER01000001">
    <property type="protein sequence ID" value="GGG79230.1"/>
    <property type="molecule type" value="Genomic_DNA"/>
</dbReference>
<sequence length="297" mass="32824">MKRYFLMILAGALMSTGLRAQQPLTHTQYGQLRTVLNPAASLMQMGGEVSVIGRRQWVGLDGAPSVFWGSGHMGFQRFGATGGINIRHESLAVEKLTEASAFFAKSVRISQTEYVGLSLNAGFSYMDGRFSQLDPQDPAFREDVKETDALVGFGIMLYRPERYYVGLSLPRLMLGNLGVGGDSRYNFRNLYHLTAGALFDMGTDFQFRPSVLVTYSESLRPQAEASVLFFVKRVFGVGLNVRSYGEIAGMAQFNFAGFGLGYSYQFGTRNEALNRGISNNTHEIGLSYRFDGAARLL</sequence>